<dbReference type="SUPFAM" id="SSF54913">
    <property type="entry name" value="GlnB-like"/>
    <property type="match status" value="1"/>
</dbReference>
<dbReference type="InterPro" id="IPR011322">
    <property type="entry name" value="N-reg_PII-like_a/b"/>
</dbReference>
<keyword evidence="3" id="KW-1185">Reference proteome</keyword>
<dbReference type="Gene3D" id="3.30.70.120">
    <property type="match status" value="1"/>
</dbReference>
<comment type="caution">
    <text evidence="2">The sequence shown here is derived from an EMBL/GenBank/DDBJ whole genome shotgun (WGS) entry which is preliminary data.</text>
</comment>
<dbReference type="EMBL" id="JAAOCD010000001">
    <property type="protein sequence ID" value="NHK97364.1"/>
    <property type="molecule type" value="Genomic_DNA"/>
</dbReference>
<gene>
    <name evidence="2" type="ORF">G7087_03160</name>
</gene>
<dbReference type="InterPro" id="IPR004323">
    <property type="entry name" value="Ion_tolerance_CutA"/>
</dbReference>
<comment type="similarity">
    <text evidence="1">Belongs to the CutA family.</text>
</comment>
<dbReference type="PANTHER" id="PTHR23419:SF8">
    <property type="entry name" value="FI09726P"/>
    <property type="match status" value="1"/>
</dbReference>
<protein>
    <submittedName>
        <fullName evidence="2">Divalent-cation tolerance protein CutA</fullName>
    </submittedName>
</protein>
<reference evidence="2 3" key="1">
    <citation type="submission" date="2020-03" db="EMBL/GenBank/DDBJ databases">
        <title>Rubrivivax benzoatilyticus JA2 (sequenced after 10 years sub-culturing).</title>
        <authorList>
            <person name="Gupta D."/>
            <person name="Chintalapati S."/>
            <person name="Chintalapati V.R."/>
        </authorList>
    </citation>
    <scope>NUCLEOTIDE SEQUENCE [LARGE SCALE GENOMIC DNA]</scope>
    <source>
        <strain evidence="2 3">JA2-Mal</strain>
    </source>
</reference>
<proteinExistence type="inferred from homology"/>
<dbReference type="Pfam" id="PF03091">
    <property type="entry name" value="CutA1"/>
    <property type="match status" value="1"/>
</dbReference>
<organism evidence="2 3">
    <name type="scientific">Rubrivivax benzoatilyticus</name>
    <dbReference type="NCBI Taxonomy" id="316997"/>
    <lineage>
        <taxon>Bacteria</taxon>
        <taxon>Pseudomonadati</taxon>
        <taxon>Pseudomonadota</taxon>
        <taxon>Betaproteobacteria</taxon>
        <taxon>Burkholderiales</taxon>
        <taxon>Sphaerotilaceae</taxon>
        <taxon>Rubrivivax</taxon>
    </lineage>
</organism>
<evidence type="ECO:0000313" key="2">
    <source>
        <dbReference type="EMBL" id="NHK97364.1"/>
    </source>
</evidence>
<dbReference type="InterPro" id="IPR015867">
    <property type="entry name" value="N-reg_PII/ATP_PRibTrfase_C"/>
</dbReference>
<evidence type="ECO:0000256" key="1">
    <source>
        <dbReference type="ARBA" id="ARBA00010169"/>
    </source>
</evidence>
<evidence type="ECO:0000313" key="3">
    <source>
        <dbReference type="Proteomes" id="UP000802098"/>
    </source>
</evidence>
<dbReference type="Proteomes" id="UP000802098">
    <property type="component" value="Unassembled WGS sequence"/>
</dbReference>
<sequence length="106" mass="11626">MTGPLIEVRTTVATEADAQRIADALVTRRLAACVQVEAVRSTYVWQGALQHDSEWRLLAKTLAARWPELEAAIRELHPYALPAIWATPVVLAGADYAAWVEAGCSR</sequence>
<dbReference type="RefSeq" id="WP_009855420.1">
    <property type="nucleotide sequence ID" value="NZ_JAAOCD010000001.1"/>
</dbReference>
<dbReference type="PANTHER" id="PTHR23419">
    <property type="entry name" value="DIVALENT CATION TOLERANCE CUTA-RELATED"/>
    <property type="match status" value="1"/>
</dbReference>
<name>A0ABX0HQL9_9BURK</name>
<accession>A0ABX0HQL9</accession>